<dbReference type="Proteomes" id="UP000310158">
    <property type="component" value="Unassembled WGS sequence"/>
</dbReference>
<dbReference type="OrthoDB" id="2663142at2759"/>
<reference evidence="1 2" key="1">
    <citation type="submission" date="2019-02" db="EMBL/GenBank/DDBJ databases">
        <title>Genome sequencing of the rare red list fungi Bondarzewia mesenterica.</title>
        <authorList>
            <person name="Buettner E."/>
            <person name="Kellner H."/>
        </authorList>
    </citation>
    <scope>NUCLEOTIDE SEQUENCE [LARGE SCALE GENOMIC DNA]</scope>
    <source>
        <strain evidence="1 2">DSM 108281</strain>
    </source>
</reference>
<protein>
    <recommendedName>
        <fullName evidence="3">F-box domain-containing protein</fullName>
    </recommendedName>
</protein>
<gene>
    <name evidence="1" type="ORF">EW146_g5417</name>
</gene>
<comment type="caution">
    <text evidence="1">The sequence shown here is derived from an EMBL/GenBank/DDBJ whole genome shotgun (WGS) entry which is preliminary data.</text>
</comment>
<evidence type="ECO:0008006" key="3">
    <source>
        <dbReference type="Google" id="ProtNLM"/>
    </source>
</evidence>
<proteinExistence type="predicted"/>
<dbReference type="Gene3D" id="3.80.10.10">
    <property type="entry name" value="Ribonuclease Inhibitor"/>
    <property type="match status" value="1"/>
</dbReference>
<keyword evidence="2" id="KW-1185">Reference proteome</keyword>
<evidence type="ECO:0000313" key="1">
    <source>
        <dbReference type="EMBL" id="THH14976.1"/>
    </source>
</evidence>
<feature type="non-terminal residue" evidence="1">
    <location>
        <position position="441"/>
    </location>
</feature>
<organism evidence="1 2">
    <name type="scientific">Bondarzewia mesenterica</name>
    <dbReference type="NCBI Taxonomy" id="1095465"/>
    <lineage>
        <taxon>Eukaryota</taxon>
        <taxon>Fungi</taxon>
        <taxon>Dikarya</taxon>
        <taxon>Basidiomycota</taxon>
        <taxon>Agaricomycotina</taxon>
        <taxon>Agaricomycetes</taxon>
        <taxon>Russulales</taxon>
        <taxon>Bondarzewiaceae</taxon>
        <taxon>Bondarzewia</taxon>
    </lineage>
</organism>
<evidence type="ECO:0000313" key="2">
    <source>
        <dbReference type="Proteomes" id="UP000310158"/>
    </source>
</evidence>
<sequence>MHRVLLVDEILRGVFEHIENDVDVDRKSVRATFVRLARVCQAWKDPALDFLWKFLFSTDALFSLIPGAIVDDNAPFYNVEVSPETLAKFFSYASRIRGISHHSRKFAKLSPSVLALLKSHHPEQIILPSLNSVHLVLKDAARRNIPATLYLSEHLRSVSIDVSFISRRANDAATHPGESLCAYLDAVARVATELHHLRLRGRIRERMADTVATMSNLRTLSMCIGSDLTPRTLAAISSFPQLEDLRVQLDGMDVDVLAEALIPSSTPPHSLFFPSLQTLHVRSSPAVIEALFDRLPPTNSLHTIRLESDYRPRSVDDWTPALALLAEKTYQTLTSLSIESLTSFCEVFDHAFPPKLHFSLDTLRPLSRLVHLTHFSIDPSVPADLSDADVSTIAQWYPSITSLGLWTRPVDAFDYPSYFTLQPRATPASLSVLAAHCTHLH</sequence>
<accession>A0A4S4LRG4</accession>
<dbReference type="AlphaFoldDB" id="A0A4S4LRG4"/>
<dbReference type="InterPro" id="IPR032675">
    <property type="entry name" value="LRR_dom_sf"/>
</dbReference>
<name>A0A4S4LRG4_9AGAM</name>
<dbReference type="EMBL" id="SGPL01000236">
    <property type="protein sequence ID" value="THH14976.1"/>
    <property type="molecule type" value="Genomic_DNA"/>
</dbReference>
<dbReference type="SUPFAM" id="SSF52047">
    <property type="entry name" value="RNI-like"/>
    <property type="match status" value="1"/>
</dbReference>